<comment type="caution">
    <text evidence="1">The sequence shown here is derived from an EMBL/GenBank/DDBJ whole genome shotgun (WGS) entry which is preliminary data.</text>
</comment>
<gene>
    <name evidence="1" type="ORF">chiPu_0023521</name>
</gene>
<dbReference type="AlphaFoldDB" id="A0A401TBK7"/>
<evidence type="ECO:0000313" key="1">
    <source>
        <dbReference type="EMBL" id="GCC40002.1"/>
    </source>
</evidence>
<organism evidence="1 2">
    <name type="scientific">Chiloscyllium punctatum</name>
    <name type="common">Brownbanded bambooshark</name>
    <name type="synonym">Hemiscyllium punctatum</name>
    <dbReference type="NCBI Taxonomy" id="137246"/>
    <lineage>
        <taxon>Eukaryota</taxon>
        <taxon>Metazoa</taxon>
        <taxon>Chordata</taxon>
        <taxon>Craniata</taxon>
        <taxon>Vertebrata</taxon>
        <taxon>Chondrichthyes</taxon>
        <taxon>Elasmobranchii</taxon>
        <taxon>Galeomorphii</taxon>
        <taxon>Galeoidea</taxon>
        <taxon>Orectolobiformes</taxon>
        <taxon>Hemiscylliidae</taxon>
        <taxon>Chiloscyllium</taxon>
    </lineage>
</organism>
<reference evidence="1 2" key="1">
    <citation type="journal article" date="2018" name="Nat. Ecol. Evol.">
        <title>Shark genomes provide insights into elasmobranch evolution and the origin of vertebrates.</title>
        <authorList>
            <person name="Hara Y"/>
            <person name="Yamaguchi K"/>
            <person name="Onimaru K"/>
            <person name="Kadota M"/>
            <person name="Koyanagi M"/>
            <person name="Keeley SD"/>
            <person name="Tatsumi K"/>
            <person name="Tanaka K"/>
            <person name="Motone F"/>
            <person name="Kageyama Y"/>
            <person name="Nozu R"/>
            <person name="Adachi N"/>
            <person name="Nishimura O"/>
            <person name="Nakagawa R"/>
            <person name="Tanegashima C"/>
            <person name="Kiyatake I"/>
            <person name="Matsumoto R"/>
            <person name="Murakumo K"/>
            <person name="Nishida K"/>
            <person name="Terakita A"/>
            <person name="Kuratani S"/>
            <person name="Sato K"/>
            <person name="Hyodo S Kuraku.S."/>
        </authorList>
    </citation>
    <scope>NUCLEOTIDE SEQUENCE [LARGE SCALE GENOMIC DNA]</scope>
</reference>
<protein>
    <submittedName>
        <fullName evidence="1">Uncharacterized protein</fullName>
    </submittedName>
</protein>
<sequence length="102" mass="11483">MSHISGYILNCCEGVHALNNQAIVVGDRGIKMCSVKGTQRLRVFMDITADGESLGRIVMEVSVTIPGTLRLRDWGETYTRQVRRQKCEQPLGSYYLYNATLE</sequence>
<dbReference type="Proteomes" id="UP000287033">
    <property type="component" value="Unassembled WGS sequence"/>
</dbReference>
<keyword evidence="2" id="KW-1185">Reference proteome</keyword>
<evidence type="ECO:0000313" key="2">
    <source>
        <dbReference type="Proteomes" id="UP000287033"/>
    </source>
</evidence>
<dbReference type="EMBL" id="BEZZ01022476">
    <property type="protein sequence ID" value="GCC40002.1"/>
    <property type="molecule type" value="Genomic_DNA"/>
</dbReference>
<proteinExistence type="predicted"/>
<accession>A0A401TBK7</accession>
<name>A0A401TBK7_CHIPU</name>